<name>A0A0M8ZQZ9_9HYME</name>
<evidence type="ECO:0000313" key="2">
    <source>
        <dbReference type="Proteomes" id="UP000053105"/>
    </source>
</evidence>
<dbReference type="AlphaFoldDB" id="A0A0M8ZQZ9"/>
<keyword evidence="2" id="KW-1185">Reference proteome</keyword>
<organism evidence="1 2">
    <name type="scientific">Melipona quadrifasciata</name>
    <dbReference type="NCBI Taxonomy" id="166423"/>
    <lineage>
        <taxon>Eukaryota</taxon>
        <taxon>Metazoa</taxon>
        <taxon>Ecdysozoa</taxon>
        <taxon>Arthropoda</taxon>
        <taxon>Hexapoda</taxon>
        <taxon>Insecta</taxon>
        <taxon>Pterygota</taxon>
        <taxon>Neoptera</taxon>
        <taxon>Endopterygota</taxon>
        <taxon>Hymenoptera</taxon>
        <taxon>Apocrita</taxon>
        <taxon>Aculeata</taxon>
        <taxon>Apoidea</taxon>
        <taxon>Anthophila</taxon>
        <taxon>Apidae</taxon>
        <taxon>Melipona</taxon>
    </lineage>
</organism>
<sequence length="82" mass="9157">MRDDDRPGEYRKRKRMVEITFVRGDFISPAPAHFQSNSVVVAVTRVVRQAPSVYIRLCASNESGRVPEAGRHFVTLAPSTLG</sequence>
<evidence type="ECO:0000313" key="1">
    <source>
        <dbReference type="EMBL" id="KOX69345.1"/>
    </source>
</evidence>
<dbReference type="OrthoDB" id="10418204at2759"/>
<gene>
    <name evidence="1" type="ORF">WN51_06345</name>
</gene>
<protein>
    <submittedName>
        <fullName evidence="1">Uncharacterized protein</fullName>
    </submittedName>
</protein>
<dbReference type="EMBL" id="KQ435894">
    <property type="protein sequence ID" value="KOX69345.1"/>
    <property type="molecule type" value="Genomic_DNA"/>
</dbReference>
<dbReference type="Proteomes" id="UP000053105">
    <property type="component" value="Unassembled WGS sequence"/>
</dbReference>
<accession>A0A0M8ZQZ9</accession>
<reference evidence="1 2" key="1">
    <citation type="submission" date="2015-07" db="EMBL/GenBank/DDBJ databases">
        <title>The genome of Melipona quadrifasciata.</title>
        <authorList>
            <person name="Pan H."/>
            <person name="Kapheim K."/>
        </authorList>
    </citation>
    <scope>NUCLEOTIDE SEQUENCE [LARGE SCALE GENOMIC DNA]</scope>
    <source>
        <strain evidence="1">0111107301</strain>
        <tissue evidence="1">Whole body</tissue>
    </source>
</reference>
<proteinExistence type="predicted"/>